<comment type="caution">
    <text evidence="2">The sequence shown here is derived from an EMBL/GenBank/DDBJ whole genome shotgun (WGS) entry which is preliminary data.</text>
</comment>
<gene>
    <name evidence="2" type="ORF">PGLA_09690</name>
</gene>
<feature type="transmembrane region" description="Helical" evidence="1">
    <location>
        <begin position="71"/>
        <end position="91"/>
    </location>
</feature>
<dbReference type="STRING" id="494026.PGLA_09690"/>
<keyword evidence="1" id="KW-0812">Transmembrane</keyword>
<dbReference type="InterPro" id="IPR007313">
    <property type="entry name" value="FxsA"/>
</dbReference>
<keyword evidence="3" id="KW-1185">Reference proteome</keyword>
<dbReference type="PANTHER" id="PTHR35335">
    <property type="entry name" value="UPF0716 PROTEIN FXSA"/>
    <property type="match status" value="1"/>
</dbReference>
<sequence length="130" mass="15155">MWKWILGLIIIVAMIEFYVFDFVIGRFGGMNTFLLTLFTSAVGLVMMRFEGRKVLEDARSQMQNRQIPGRTLVDGLSIFIGGLFLVLPGFFTDVVGFTMIFPLTRPIYRLFILRWLKKKMKNGNMTVYRR</sequence>
<dbReference type="Proteomes" id="UP000076967">
    <property type="component" value="Unassembled WGS sequence"/>
</dbReference>
<evidence type="ECO:0000313" key="3">
    <source>
        <dbReference type="Proteomes" id="UP000076967"/>
    </source>
</evidence>
<feature type="transmembrane region" description="Helical" evidence="1">
    <location>
        <begin position="5"/>
        <end position="24"/>
    </location>
</feature>
<dbReference type="AlphaFoldDB" id="A0A162K5D7"/>
<dbReference type="PANTHER" id="PTHR35335:SF1">
    <property type="entry name" value="UPF0716 PROTEIN FXSA"/>
    <property type="match status" value="1"/>
</dbReference>
<evidence type="ECO:0000256" key="1">
    <source>
        <dbReference type="SAM" id="Phobius"/>
    </source>
</evidence>
<dbReference type="RefSeq" id="WP_068532028.1">
    <property type="nucleotide sequence ID" value="NZ_LVJH01000016.1"/>
</dbReference>
<keyword evidence="1" id="KW-0472">Membrane</keyword>
<accession>A0A162K5D7</accession>
<organism evidence="2 3">
    <name type="scientific">Paenibacillus glacialis</name>
    <dbReference type="NCBI Taxonomy" id="494026"/>
    <lineage>
        <taxon>Bacteria</taxon>
        <taxon>Bacillati</taxon>
        <taxon>Bacillota</taxon>
        <taxon>Bacilli</taxon>
        <taxon>Bacillales</taxon>
        <taxon>Paenibacillaceae</taxon>
        <taxon>Paenibacillus</taxon>
    </lineage>
</organism>
<name>A0A162K5D7_9BACL</name>
<feature type="transmembrane region" description="Helical" evidence="1">
    <location>
        <begin position="30"/>
        <end position="50"/>
    </location>
</feature>
<dbReference type="EMBL" id="LVJH01000016">
    <property type="protein sequence ID" value="OAB43256.1"/>
    <property type="molecule type" value="Genomic_DNA"/>
</dbReference>
<dbReference type="Pfam" id="PF04186">
    <property type="entry name" value="FxsA"/>
    <property type="match status" value="1"/>
</dbReference>
<feature type="transmembrane region" description="Helical" evidence="1">
    <location>
        <begin position="97"/>
        <end position="116"/>
    </location>
</feature>
<dbReference type="OrthoDB" id="9792788at2"/>
<keyword evidence="1" id="KW-1133">Transmembrane helix</keyword>
<dbReference type="NCBIfam" id="NF008528">
    <property type="entry name" value="PRK11463.1-2"/>
    <property type="match status" value="1"/>
</dbReference>
<reference evidence="2 3" key="1">
    <citation type="submission" date="2016-03" db="EMBL/GenBank/DDBJ databases">
        <title>Draft genome sequence of Paenibacillus glacialis DSM 22343.</title>
        <authorList>
            <person name="Shin S.-K."/>
            <person name="Yi H."/>
        </authorList>
    </citation>
    <scope>NUCLEOTIDE SEQUENCE [LARGE SCALE GENOMIC DNA]</scope>
    <source>
        <strain evidence="2 3">DSM 22343</strain>
    </source>
</reference>
<proteinExistence type="predicted"/>
<dbReference type="GO" id="GO:0016020">
    <property type="term" value="C:membrane"/>
    <property type="evidence" value="ECO:0007669"/>
    <property type="project" value="InterPro"/>
</dbReference>
<protein>
    <submittedName>
        <fullName evidence="2">Exlusion protein FxsA</fullName>
    </submittedName>
</protein>
<evidence type="ECO:0000313" key="2">
    <source>
        <dbReference type="EMBL" id="OAB43256.1"/>
    </source>
</evidence>